<evidence type="ECO:0008006" key="4">
    <source>
        <dbReference type="Google" id="ProtNLM"/>
    </source>
</evidence>
<feature type="transmembrane region" description="Helical" evidence="1">
    <location>
        <begin position="244"/>
        <end position="266"/>
    </location>
</feature>
<accession>A0A1J4JZP7</accession>
<dbReference type="Gene3D" id="3.30.70.1230">
    <property type="entry name" value="Nucleotide cyclase"/>
    <property type="match status" value="1"/>
</dbReference>
<feature type="transmembrane region" description="Helical" evidence="1">
    <location>
        <begin position="640"/>
        <end position="662"/>
    </location>
</feature>
<dbReference type="SUPFAM" id="SSF55073">
    <property type="entry name" value="Nucleotide cyclase"/>
    <property type="match status" value="1"/>
</dbReference>
<feature type="transmembrane region" description="Helical" evidence="1">
    <location>
        <begin position="47"/>
        <end position="66"/>
    </location>
</feature>
<proteinExistence type="predicted"/>
<keyword evidence="3" id="KW-1185">Reference proteome</keyword>
<keyword evidence="1" id="KW-1133">Transmembrane helix</keyword>
<dbReference type="InterPro" id="IPR029787">
    <property type="entry name" value="Nucleotide_cyclase"/>
</dbReference>
<dbReference type="RefSeq" id="XP_068356102.1">
    <property type="nucleotide sequence ID" value="XM_068506979.1"/>
</dbReference>
<feature type="transmembrane region" description="Helical" evidence="1">
    <location>
        <begin position="1010"/>
        <end position="1033"/>
    </location>
</feature>
<dbReference type="VEuPathDB" id="TrichDB:TRFO_29790"/>
<dbReference type="GeneID" id="94841683"/>
<keyword evidence="1" id="KW-0812">Transmembrane</keyword>
<reference evidence="2" key="1">
    <citation type="submission" date="2016-10" db="EMBL/GenBank/DDBJ databases">
        <authorList>
            <person name="Benchimol M."/>
            <person name="Almeida L.G."/>
            <person name="Vasconcelos A.T."/>
            <person name="Perreira-Neves A."/>
            <person name="Rosa I.A."/>
            <person name="Tasca T."/>
            <person name="Bogo M.R."/>
            <person name="de Souza W."/>
        </authorList>
    </citation>
    <scope>NUCLEOTIDE SEQUENCE [LARGE SCALE GENOMIC DNA]</scope>
    <source>
        <strain evidence="2">K</strain>
    </source>
</reference>
<dbReference type="Proteomes" id="UP000179807">
    <property type="component" value="Unassembled WGS sequence"/>
</dbReference>
<keyword evidence="1" id="KW-0472">Membrane</keyword>
<organism evidence="2 3">
    <name type="scientific">Tritrichomonas foetus</name>
    <dbReference type="NCBI Taxonomy" id="1144522"/>
    <lineage>
        <taxon>Eukaryota</taxon>
        <taxon>Metamonada</taxon>
        <taxon>Parabasalia</taxon>
        <taxon>Tritrichomonadida</taxon>
        <taxon>Tritrichomonadidae</taxon>
        <taxon>Tritrichomonas</taxon>
    </lineage>
</organism>
<feature type="transmembrane region" description="Helical" evidence="1">
    <location>
        <begin position="175"/>
        <end position="200"/>
    </location>
</feature>
<name>A0A1J4JZP7_9EUKA</name>
<gene>
    <name evidence="2" type="ORF">TRFO_29790</name>
</gene>
<feature type="transmembrane region" description="Helical" evidence="1">
    <location>
        <begin position="1213"/>
        <end position="1235"/>
    </location>
</feature>
<feature type="transmembrane region" description="Helical" evidence="1">
    <location>
        <begin position="845"/>
        <end position="869"/>
    </location>
</feature>
<comment type="caution">
    <text evidence="2">The sequence shown here is derived from an EMBL/GenBank/DDBJ whole genome shotgun (WGS) entry which is preliminary data.</text>
</comment>
<feature type="transmembrane region" description="Helical" evidence="1">
    <location>
        <begin position="135"/>
        <end position="155"/>
    </location>
</feature>
<feature type="transmembrane region" description="Helical" evidence="1">
    <location>
        <begin position="305"/>
        <end position="325"/>
    </location>
</feature>
<evidence type="ECO:0000256" key="1">
    <source>
        <dbReference type="SAM" id="Phobius"/>
    </source>
</evidence>
<feature type="transmembrane region" description="Helical" evidence="1">
    <location>
        <begin position="102"/>
        <end position="128"/>
    </location>
</feature>
<sequence length="1609" mass="184749">MGKNAKEKYASSSSNRLIPKTILKKFSKAVRVYFNYAQDVITLPKSLYYAFFTLLVISTTFPLLLVQAEEVWVQGSQYANILKLISFFWRWGAVWISYESVLISSILIIGLYAIFIVPNFFFSLIYFYKGRISRGYCYFTCLANDIMLPAIVIWMSSELGCLVNLFFHYRTKKELISICLLFTIIAILLFIQMAYSHCLIFPQLNYQEGRSILWLSSSNTFLYCFTILQLFFTHSIELINNKPFRILFIILEIFLSLILFACTFLYNPIVKMNLSIMLLCLLEATFVIFVFGIMQIFGIEFDSNIIILLFFAMIFLGLITSYIHLRNTDIKAVKVYDELLMGVVSFEECFKSPTAFLHLTRSAFKKGHPYVFTWKTFITAIEKFPNSGMVWMQFLRYLAIYYDDLGLLIKYTNHFSKDFPKKSIQTKTFLFYIRKCINSRNRHLNSDLAARFRIIDAKIRRSNSLMVNYWSSIENDAPSLAYALCKKLYDNFADIESYFSQLIMLYPNNSHICTKFAAFLLDYSNDPRRAEFYQKNARFLSEQESYTVDITAQCAFEMFPMIPRNLEEIHRLAESDLISILSDDSASHSKSMSLRSTGSITTGPQEILDDDFEDTTASRIRFLGMTASVPFIRNMMIASFLFFFITYLGGSFSPPFIVLAYLNKFNAKFTAVSRICEILYLIDKTPNYLFEEAMTIINAFPMKDDENSILVNNTSELPFYVPNSQLINEMTVELNNLIHQFNSMYGSDISTTSKIGRHMTSKRIKLVSHMPDNEEFYYYDSLVEALDSICASFFSYSSTYSTESINYLNETWFTNAIVNSRTISSALIELSSLICNDVISLLNEFTTIIIAIVSIFGFMCIIFLPILLYNIDKISVGWGIIMHTIQSLPRISIQTVISKITRLNQNRINPKDIKEPAGNSKDIIKDSKDLIINSKGGQKLTKNNKENCENQNTNTTSDNNTLSAIDLSFSKHIYTDQKKLNRTYDKYTNMFIQMGSSKDISSIVVINRHYALAVFNFFLALVALFIVSIIVIVESNKLIILPYRLCLSSNLNAVMSVSITDILRLLALENNLPFRNDTRESLYQDMTEIANKFESNLNDFMFDVLDGQIAGVITSSANLVDQLLLNNGKNWLNQTILHDRLVAMPSIMIINLLYQQLVRIVERSSRFNDTFTSYDYDILLYIHIINNHIDQEVFNQQIKETFYSLGSSTTKSLNVTIFSISAALLCIGICMGIFIEVNMKEILNTVHFCLSSLAMIEPKFLKDSNKVMLMLNGEFSATSAENDSILNSFQVAEQKIVDAIIVIDNDFSILSINQIAKSLFYIDDQMTMQYSLSNFFIFGNKMKLADLINSDKDEITIETTVGTINTDEELPMRVSVCKLPDKLEYVCIFQSLEINERKMIEIREIEKQINALKYRVMPPAVLDRVNSSKQMTLHNIIIVVVNMCDFNDYSQDKSALDLRTRFRNFFDVIENEIKTANDALKLRNLGVVSYVVFNMVKDSPNNYDTAKDALDFCKRVSKSLKEKGIAFRIGMAHDKTARAGMISDDRLLFDVYARGMQVSYSLARKADPMSLIVCNRSYEFLPPNEAKDSQQVQLSIMGNPMSLYHKFIL</sequence>
<feature type="transmembrane region" description="Helical" evidence="1">
    <location>
        <begin position="212"/>
        <end position="232"/>
    </location>
</feature>
<evidence type="ECO:0000313" key="3">
    <source>
        <dbReference type="Proteomes" id="UP000179807"/>
    </source>
</evidence>
<dbReference type="OrthoDB" id="10692046at2759"/>
<feature type="transmembrane region" description="Helical" evidence="1">
    <location>
        <begin position="278"/>
        <end position="299"/>
    </location>
</feature>
<evidence type="ECO:0000313" key="2">
    <source>
        <dbReference type="EMBL" id="OHT02966.1"/>
    </source>
</evidence>
<dbReference type="EMBL" id="MLAK01000846">
    <property type="protein sequence ID" value="OHT02966.1"/>
    <property type="molecule type" value="Genomic_DNA"/>
</dbReference>
<protein>
    <recommendedName>
        <fullName evidence="4">Guanylate cyclase domain-containing protein</fullName>
    </recommendedName>
</protein>